<evidence type="ECO:0000313" key="2">
    <source>
        <dbReference type="Proteomes" id="UP000017836"/>
    </source>
</evidence>
<dbReference type="Proteomes" id="UP000017836">
    <property type="component" value="Unassembled WGS sequence"/>
</dbReference>
<reference evidence="2" key="1">
    <citation type="journal article" date="2013" name="Science">
        <title>The Amborella genome and the evolution of flowering plants.</title>
        <authorList>
            <consortium name="Amborella Genome Project"/>
        </authorList>
    </citation>
    <scope>NUCLEOTIDE SEQUENCE [LARGE SCALE GENOMIC DNA]</scope>
</reference>
<accession>U5D962</accession>
<name>U5D962_AMBTC</name>
<gene>
    <name evidence="1" type="ORF">AMTR_s00046p00092170</name>
</gene>
<keyword evidence="2" id="KW-1185">Reference proteome</keyword>
<dbReference type="HOGENOM" id="CLU_1930371_0_0_1"/>
<dbReference type="AlphaFoldDB" id="U5D962"/>
<protein>
    <submittedName>
        <fullName evidence="1">Uncharacterized protein</fullName>
    </submittedName>
</protein>
<organism evidence="1 2">
    <name type="scientific">Amborella trichopoda</name>
    <dbReference type="NCBI Taxonomy" id="13333"/>
    <lineage>
        <taxon>Eukaryota</taxon>
        <taxon>Viridiplantae</taxon>
        <taxon>Streptophyta</taxon>
        <taxon>Embryophyta</taxon>
        <taxon>Tracheophyta</taxon>
        <taxon>Spermatophyta</taxon>
        <taxon>Magnoliopsida</taxon>
        <taxon>Amborellales</taxon>
        <taxon>Amborellaceae</taxon>
        <taxon>Amborella</taxon>
    </lineage>
</organism>
<evidence type="ECO:0000313" key="1">
    <source>
        <dbReference type="EMBL" id="ERN17972.1"/>
    </source>
</evidence>
<dbReference type="EMBL" id="KI392290">
    <property type="protein sequence ID" value="ERN17972.1"/>
    <property type="molecule type" value="Genomic_DNA"/>
</dbReference>
<dbReference type="Gramene" id="ERN17972">
    <property type="protein sequence ID" value="ERN17972"/>
    <property type="gene ID" value="AMTR_s00046p00092170"/>
</dbReference>
<sequence>MKPICLSHIRVRDFIIPVPDNLVWVDWVHSKTDTSVLLTISSWAFALSRPKGGPKATPANSYSADPPIDGIGALATGLHNTHRANAYGASSLSHGIHGLATGPLHTPIHGTGGIAAGPSQNTKGEHKYHEC</sequence>
<proteinExistence type="predicted"/>